<dbReference type="GeneID" id="60254948"/>
<protein>
    <submittedName>
        <fullName evidence="1">Uncharacterized protein</fullName>
    </submittedName>
</protein>
<name>A0A2V2A363_PSYIM</name>
<comment type="caution">
    <text evidence="1">The sequence shown here is derived from an EMBL/GenBank/DDBJ whole genome shotgun (WGS) entry which is preliminary data.</text>
</comment>
<organism evidence="1 2">
    <name type="scientific">Psychrobacter immobilis</name>
    <dbReference type="NCBI Taxonomy" id="498"/>
    <lineage>
        <taxon>Bacteria</taxon>
        <taxon>Pseudomonadati</taxon>
        <taxon>Pseudomonadota</taxon>
        <taxon>Gammaproteobacteria</taxon>
        <taxon>Moraxellales</taxon>
        <taxon>Moraxellaceae</taxon>
        <taxon>Psychrobacter</taxon>
    </lineage>
</organism>
<evidence type="ECO:0000313" key="1">
    <source>
        <dbReference type="EMBL" id="PWK13215.1"/>
    </source>
</evidence>
<dbReference type="EMBL" id="QGGM01000005">
    <property type="protein sequence ID" value="PWK13215.1"/>
    <property type="molecule type" value="Genomic_DNA"/>
</dbReference>
<keyword evidence="2" id="KW-1185">Reference proteome</keyword>
<dbReference type="RefSeq" id="WP_109590777.1">
    <property type="nucleotide sequence ID" value="NZ_CAJGZY010000005.1"/>
</dbReference>
<dbReference type="AlphaFoldDB" id="A0A2V2A363"/>
<gene>
    <name evidence="1" type="ORF">C8D84_10528</name>
</gene>
<dbReference type="Proteomes" id="UP000245655">
    <property type="component" value="Unassembled WGS sequence"/>
</dbReference>
<accession>A0A2V2A363</accession>
<proteinExistence type="predicted"/>
<evidence type="ECO:0000313" key="2">
    <source>
        <dbReference type="Proteomes" id="UP000245655"/>
    </source>
</evidence>
<reference evidence="1 2" key="1">
    <citation type="submission" date="2018-05" db="EMBL/GenBank/DDBJ databases">
        <title>Genomic Encyclopedia of Type Strains, Phase IV (KMG-IV): sequencing the most valuable type-strain genomes for metagenomic binning, comparative biology and taxonomic classification.</title>
        <authorList>
            <person name="Goeker M."/>
        </authorList>
    </citation>
    <scope>NUCLEOTIDE SEQUENCE [LARGE SCALE GENOMIC DNA]</scope>
    <source>
        <strain evidence="1 2">DSM 7229</strain>
    </source>
</reference>
<sequence length="296" mass="34376">MTNTTNTFEQKRINNLNWSSGSKLPKSIQDKVQTKSKIPLFYLHNESINNYEDDIYFVNNSDETLSFVAPYELMKRDLDYPEVVVAAEPSERDISLTYTDVLPKQGVRIDRQHIIYDSDYLNQIIVYTMSRASKEMWGIWRLNVCEKGMFSSSYPLLWEEGMKPSHVVSADKLNDPKDRPILPCVLPIRQQLYQEWVNHYDKASASLMRSITDMIYRYDFGIVGCYYNDTWDEYSSEAEQIANRLIQGDADSVDEVLAMMIAVYDVSFGAGYTRIPMDVAERIYGLWLNYKSNANK</sequence>